<evidence type="ECO:0000313" key="3">
    <source>
        <dbReference type="Proteomes" id="UP000232063"/>
    </source>
</evidence>
<name>A0A2K8NUK3_9MOLU</name>
<sequence length="46" mass="4915">MTTIEIIILLFCLTILIAFLGSLSGVGGGVLYVPLFLLILTSKSME</sequence>
<gene>
    <name evidence="2" type="ORF">ELUMI_v1c07980</name>
</gene>
<protein>
    <submittedName>
        <fullName evidence="2">Uncharacterized protein</fullName>
    </submittedName>
</protein>
<keyword evidence="1" id="KW-0472">Membrane</keyword>
<evidence type="ECO:0000256" key="1">
    <source>
        <dbReference type="SAM" id="Phobius"/>
    </source>
</evidence>
<dbReference type="Proteomes" id="UP000232063">
    <property type="component" value="Chromosome"/>
</dbReference>
<reference evidence="2 3" key="1">
    <citation type="submission" date="2017-11" db="EMBL/GenBank/DDBJ databases">
        <title>Genome sequence of Entomoplasma luminosum PIMN-1 (ATCC 49195).</title>
        <authorList>
            <person name="Lo W.-S."/>
            <person name="Gasparich G.E."/>
            <person name="Kuo C.-H."/>
        </authorList>
    </citation>
    <scope>NUCLEOTIDE SEQUENCE [LARGE SCALE GENOMIC DNA]</scope>
    <source>
        <strain evidence="2 3">PIMN-1</strain>
    </source>
</reference>
<dbReference type="KEGG" id="elj:ELUMI_v1c07980"/>
<feature type="transmembrane region" description="Helical" evidence="1">
    <location>
        <begin position="6"/>
        <end position="39"/>
    </location>
</feature>
<proteinExistence type="predicted"/>
<organism evidence="2 3">
    <name type="scientific">Williamsoniiplasma luminosum</name>
    <dbReference type="NCBI Taxonomy" id="214888"/>
    <lineage>
        <taxon>Bacteria</taxon>
        <taxon>Bacillati</taxon>
        <taxon>Mycoplasmatota</taxon>
        <taxon>Mollicutes</taxon>
        <taxon>Entomoplasmatales</taxon>
        <taxon>Williamsoniiplasma</taxon>
    </lineage>
</organism>
<keyword evidence="3" id="KW-1185">Reference proteome</keyword>
<dbReference type="EMBL" id="CP024963">
    <property type="protein sequence ID" value="ATZ17520.1"/>
    <property type="molecule type" value="Genomic_DNA"/>
</dbReference>
<keyword evidence="1" id="KW-1133">Transmembrane helix</keyword>
<evidence type="ECO:0000313" key="2">
    <source>
        <dbReference type="EMBL" id="ATZ17520.1"/>
    </source>
</evidence>
<accession>A0A2K8NUK3</accession>
<keyword evidence="1" id="KW-0812">Transmembrane</keyword>
<dbReference type="AlphaFoldDB" id="A0A2K8NUK3"/>